<evidence type="ECO:0000313" key="10">
    <source>
        <dbReference type="EMBL" id="KAK2186433.1"/>
    </source>
</evidence>
<dbReference type="PROSITE" id="PS50206">
    <property type="entry name" value="RHODANESE_3"/>
    <property type="match status" value="1"/>
</dbReference>
<evidence type="ECO:0000259" key="7">
    <source>
        <dbReference type="PROSITE" id="PS50206"/>
    </source>
</evidence>
<comment type="caution">
    <text evidence="10">The sequence shown here is derived from an EMBL/GenBank/DDBJ whole genome shotgun (WGS) entry which is preliminary data.</text>
</comment>
<dbReference type="PANTHER" id="PTHR43775">
    <property type="entry name" value="FATTY ACID SYNTHASE"/>
    <property type="match status" value="1"/>
</dbReference>
<sequence length="2426" mass="266964">MSNTPAMSSKQKIAIVGIGCRFAGGIENVEEFWKALREGRDCSSPFPQDRFDVSAFYHPDLKKNGRLYCERGGFLNHDVLKFDRQFFKMPPDEAEHLDPQVRLLLEVTQEAFEDAGLPPRSMKGSNTGVFMGVTASEYQALNTSPVSHISQYTNSGTNSCMMANRISYEYDLNGPSFIVDTACSSSLYTTHLACEAIRRGECDMALAGGVNLLLMPHTSIGFCQAGMLSPDGRCKSFDASADGYSRGEGAGVIVLKPLDRALADHDRIYAVVRGGALTNDGHTPGIANPSYDAQVELVRRACASAAVAYADIPYVEAHGTGTQVGDTTEANALGQTIGSARKSRDTPLYIGSVKSNISHCEGSAGVAGVIKTALALQHRQIPPVVHFKRGNDKIKFDEYNVKIPQKLEPWPNKDRALAGVSSFGFGGANAHLILEGIPVDSGSSSGGRREQRMPFVKPLVISAQTKDGLADNARKWIGHLRGSEDSFHDILSTAALRRQHYGHRVGVLCRSREDAIAGLEAFVDGSGRTLFVDGHVPEAQVDSPNRLVFVFNGMGTQWFGMGQALLQAEPVFRETILKFDKVLKTLKCSWSVMEQLENSRFKDRIHETEYAQPTICAVQMGLTELLKKYDVTPDVVIGHSVGEVAAAYACAKLSFQNAVYVIYERARALKMTSGSGTMLAARVSQKEAEDIRATNNAVFAQVDIAAVNSESQTVLSGTRVALDAFAAVLRERGARHTFLNVQNAFHSSQQEPLRKHVLKKFAKLHRSRADTDAPSIAMMSTVTTDYVTSEQVNGADYWWRNIRYMVHFKDAVERLMADGYSHFLEIGAHPALTSVIRDVIASAKDKPKRWSVLPTLRRKDDPTSSLDGQFHLMSTLLQLFCEHGHDSLLVVYNEPYRVVSLPTYQWQRGECGKYPALTRELHLFPSHPLLGRKMAIPATAGEGTSRKITWHQPAASIAKAPWIADHVIQGATVLPAVCYTDMMLEIASELRDGDAPLRVRNLRFEKFLFFPAQGDVEILTIASSESGSDDKLWSVVVWSKSSSGDWVQHARGEIDLRSGDINDSDQPATISRGSTLVRLPVEKLRVRCIHESDALYKTIIDNGFHLGPSFQCGTAVHMNDDGTEAIFYADAPKEILHDLRNYAYHPAFFDGVLHGYVFLVITGGEMLAERRNEKFQYSTEVPYSFGEVELYGDPARQTVMHVKSYTKDGIRYADVRAADRTTNIVYCVMTGIRFDPLPDANNNNALHTWSLSWLPFRIDDHPRDTGTRVDKVVVICDSGEDANRMAEAMKTEGASEVSWVSTRQLDELPRKCRHLTPDDAVLLYFDQTEEDCGQMDADQFMTAIDDSCLTAASLLLKVKDVFPDTPPKMWMVTRGAAYVQPGDTPRPCLDTVHSLALTAVHEFYLNPTSSVDLSQDTDLARDADILARLVIPPLLSENEFAIRPTTDGEEKILVRRLTKSLATDMKSTSVPWQLLLDSDKIRVIESREETESRKFHRPEVDVNVEAFSVVVVDGATKAVVCGVVDATHSEVQFVQPGDKVVALCEGVLEKKVRLSPRQVVRVPSSAGESADVLCQLDSYLPGLYLCNGGDILRSESKLAIYSPKTSTEESSVLADVLRRQGHSVTLFTTQTLTGKDGNRTAEVYDALIVMEAGSLTDPATEGLLGSVRKFGTVVIYMADDKEAIPSRGTLLRNKRLVLLSKSAVWQADEFPILATRVFAILDDADQKSLPRFGARAAWRCKQELSATIGQTVSDVANEKTVTVVGGKCPVPLSFDGNRFHPSGNAMYIVTGGMKGFGMATVKWLFSRGVKHVAIIGRSEATTEQKSDIAALEEAGCHVYVYKADVSNYKRMEVVIDNLQRKPHPIEGIFHSAVVFRDGWMTEMSRDDWMHVMMPKAYGAVVLHQLSMRKSLPLKHFVTYSSIVGLVGNATQGNYCVSNAFLLGLGHLRRTLGLPSSVACFGVINSTGFAHRNELVAMYDKKGMYSVSPRNALDAVATLTGLDADHLGITAAFDSHKFAEAFRGAMTQNEKSPGGFLSRFKNIMEGVTLGNGDGKALRDRVRETAPDEGKAIVVGHVASSLARLLGIEEADVSVDSSPVNLGVDSLMATDLSNDIMNAFEIQFLPVELLNDKTTVLSVCHSIYAKTSVDRGVSPTETRVEVGKTETGSTWVKKANNPDTVRAQIVCFPPSGGGATNFRNWASTLEKQGCEMFVVQPPGWEARFNEPPVDDLRQMVRAVSGDLTGLLKADRFVFYGHSLGALLAFETAHYLQENHKLCPRHLYVAAWSAPTVPYQHPKHVPLDVFEPSTPTHVLTSYVPRFTYLDPRLASNPAIMKRLKPCLAAGVKMCSAYSYAHADRLPCNITALSGSNDLFAPPNKMAGWADMADRKYKYRSKVYRAAHMFLQDPDVNKTVVAKIRADLDKWRLG</sequence>
<protein>
    <recommendedName>
        <fullName evidence="1">oleoyl-[acyl-carrier-protein] hydrolase</fullName>
        <ecNumber evidence="1">3.1.2.14</ecNumber>
    </recommendedName>
</protein>
<dbReference type="PROSITE" id="PS52004">
    <property type="entry name" value="KS3_2"/>
    <property type="match status" value="1"/>
</dbReference>
<dbReference type="Pfam" id="PF00550">
    <property type="entry name" value="PP-binding"/>
    <property type="match status" value="1"/>
</dbReference>
<dbReference type="Pfam" id="PF00698">
    <property type="entry name" value="Acyl_transf_1"/>
    <property type="match status" value="1"/>
</dbReference>
<dbReference type="InterPro" id="IPR020807">
    <property type="entry name" value="PKS_DH"/>
</dbReference>
<dbReference type="SUPFAM" id="SSF53901">
    <property type="entry name" value="Thiolase-like"/>
    <property type="match status" value="1"/>
</dbReference>
<feature type="domain" description="Ketosynthase family 3 (KS3)" evidence="8">
    <location>
        <begin position="10"/>
        <end position="436"/>
    </location>
</feature>
<dbReference type="Pfam" id="PF00975">
    <property type="entry name" value="Thioesterase"/>
    <property type="match status" value="1"/>
</dbReference>
<dbReference type="GO" id="GO:0004312">
    <property type="term" value="F:fatty acid synthase activity"/>
    <property type="evidence" value="ECO:0007669"/>
    <property type="project" value="TreeGrafter"/>
</dbReference>
<keyword evidence="3" id="KW-0597">Phosphoprotein</keyword>
<evidence type="ECO:0000256" key="5">
    <source>
        <dbReference type="PROSITE-ProRule" id="PRU01363"/>
    </source>
</evidence>
<evidence type="ECO:0000256" key="2">
    <source>
        <dbReference type="ARBA" id="ARBA00022450"/>
    </source>
</evidence>
<evidence type="ECO:0000256" key="3">
    <source>
        <dbReference type="ARBA" id="ARBA00022553"/>
    </source>
</evidence>
<feature type="region of interest" description="C-terminal hotdog fold" evidence="5">
    <location>
        <begin position="1086"/>
        <end position="1243"/>
    </location>
</feature>
<dbReference type="InterPro" id="IPR049552">
    <property type="entry name" value="PKS_DH_N"/>
</dbReference>
<evidence type="ECO:0000259" key="9">
    <source>
        <dbReference type="PROSITE" id="PS52019"/>
    </source>
</evidence>
<dbReference type="InterPro" id="IPR009081">
    <property type="entry name" value="PP-bd_ACP"/>
</dbReference>
<dbReference type="SMART" id="SM00826">
    <property type="entry name" value="PKS_DH"/>
    <property type="match status" value="1"/>
</dbReference>
<dbReference type="InterPro" id="IPR001227">
    <property type="entry name" value="Ac_transferase_dom_sf"/>
</dbReference>
<dbReference type="InterPro" id="IPR016039">
    <property type="entry name" value="Thiolase-like"/>
</dbReference>
<dbReference type="PROSITE" id="PS50075">
    <property type="entry name" value="CARRIER"/>
    <property type="match status" value="1"/>
</dbReference>
<dbReference type="PANTHER" id="PTHR43775:SF37">
    <property type="entry name" value="SI:DKEY-61P9.11"/>
    <property type="match status" value="1"/>
</dbReference>
<dbReference type="EMBL" id="JAODUO010000200">
    <property type="protein sequence ID" value="KAK2186433.1"/>
    <property type="molecule type" value="Genomic_DNA"/>
</dbReference>
<dbReference type="InterPro" id="IPR042104">
    <property type="entry name" value="PKS_dehydratase_sf"/>
</dbReference>
<dbReference type="InterPro" id="IPR001031">
    <property type="entry name" value="Thioesterase"/>
</dbReference>
<name>A0AAD9P1H4_RIDPI</name>
<dbReference type="InterPro" id="IPR036736">
    <property type="entry name" value="ACP-like_sf"/>
</dbReference>
<dbReference type="Gene3D" id="3.40.47.10">
    <property type="match status" value="1"/>
</dbReference>
<dbReference type="FunFam" id="3.40.47.10:FF:000019">
    <property type="entry name" value="Polyketide synthase type I"/>
    <property type="match status" value="1"/>
</dbReference>
<dbReference type="Pfam" id="PF00109">
    <property type="entry name" value="ketoacyl-synt"/>
    <property type="match status" value="1"/>
</dbReference>
<evidence type="ECO:0000259" key="8">
    <source>
        <dbReference type="PROSITE" id="PS52004"/>
    </source>
</evidence>
<feature type="domain" description="PKS/mFAS DH" evidence="9">
    <location>
        <begin position="927"/>
        <end position="1243"/>
    </location>
</feature>
<dbReference type="GO" id="GO:0031177">
    <property type="term" value="F:phosphopantetheine binding"/>
    <property type="evidence" value="ECO:0007669"/>
    <property type="project" value="InterPro"/>
</dbReference>
<dbReference type="GO" id="GO:0016297">
    <property type="term" value="F:fatty acyl-[ACP] hydrolase activity"/>
    <property type="evidence" value="ECO:0007669"/>
    <property type="project" value="UniProtKB-EC"/>
</dbReference>
<dbReference type="Gene3D" id="3.30.70.3290">
    <property type="match status" value="1"/>
</dbReference>
<dbReference type="Proteomes" id="UP001209878">
    <property type="component" value="Unassembled WGS sequence"/>
</dbReference>
<evidence type="ECO:0000313" key="11">
    <source>
        <dbReference type="Proteomes" id="UP001209878"/>
    </source>
</evidence>
<dbReference type="EC" id="3.1.2.14" evidence="1"/>
<dbReference type="InterPro" id="IPR020841">
    <property type="entry name" value="PKS_Beta-ketoAc_synthase_dom"/>
</dbReference>
<feature type="active site" description="Proton donor; for dehydratase activity" evidence="5">
    <location>
        <position position="1150"/>
    </location>
</feature>
<organism evidence="10 11">
    <name type="scientific">Ridgeia piscesae</name>
    <name type="common">Tubeworm</name>
    <dbReference type="NCBI Taxonomy" id="27915"/>
    <lineage>
        <taxon>Eukaryota</taxon>
        <taxon>Metazoa</taxon>
        <taxon>Spiralia</taxon>
        <taxon>Lophotrochozoa</taxon>
        <taxon>Annelida</taxon>
        <taxon>Polychaeta</taxon>
        <taxon>Sedentaria</taxon>
        <taxon>Canalipalpata</taxon>
        <taxon>Sabellida</taxon>
        <taxon>Siboglinidae</taxon>
        <taxon>Ridgeia</taxon>
    </lineage>
</organism>
<reference evidence="10" key="1">
    <citation type="journal article" date="2023" name="Mol. Biol. Evol.">
        <title>Third-Generation Sequencing Reveals the Adaptive Role of the Epigenome in Three Deep-Sea Polychaetes.</title>
        <authorList>
            <person name="Perez M."/>
            <person name="Aroh O."/>
            <person name="Sun Y."/>
            <person name="Lan Y."/>
            <person name="Juniper S.K."/>
            <person name="Young C.R."/>
            <person name="Angers B."/>
            <person name="Qian P.Y."/>
        </authorList>
    </citation>
    <scope>NUCLEOTIDE SEQUENCE</scope>
    <source>
        <strain evidence="10">R07B-5</strain>
    </source>
</reference>
<dbReference type="GO" id="GO:0006633">
    <property type="term" value="P:fatty acid biosynthetic process"/>
    <property type="evidence" value="ECO:0007669"/>
    <property type="project" value="TreeGrafter"/>
</dbReference>
<dbReference type="InterPro" id="IPR050091">
    <property type="entry name" value="PKS_NRPS_Biosynth_Enz"/>
</dbReference>
<dbReference type="InterPro" id="IPR013968">
    <property type="entry name" value="PKS_KR"/>
</dbReference>
<evidence type="ECO:0000259" key="6">
    <source>
        <dbReference type="PROSITE" id="PS50075"/>
    </source>
</evidence>
<dbReference type="InterPro" id="IPR029058">
    <property type="entry name" value="AB_hydrolase_fold"/>
</dbReference>
<dbReference type="Pfam" id="PF14765">
    <property type="entry name" value="PS-DH"/>
    <property type="match status" value="1"/>
</dbReference>
<dbReference type="Pfam" id="PF08659">
    <property type="entry name" value="KR"/>
    <property type="match status" value="1"/>
</dbReference>
<dbReference type="CDD" id="cd00833">
    <property type="entry name" value="PKS"/>
    <property type="match status" value="1"/>
</dbReference>
<dbReference type="InterPro" id="IPR014030">
    <property type="entry name" value="Ketoacyl_synth_N"/>
</dbReference>
<evidence type="ECO:0000256" key="1">
    <source>
        <dbReference type="ARBA" id="ARBA00012480"/>
    </source>
</evidence>
<dbReference type="InterPro" id="IPR057326">
    <property type="entry name" value="KR_dom"/>
</dbReference>
<dbReference type="GO" id="GO:0044550">
    <property type="term" value="P:secondary metabolite biosynthetic process"/>
    <property type="evidence" value="ECO:0007669"/>
    <property type="project" value="UniProtKB-ARBA"/>
</dbReference>
<dbReference type="InterPro" id="IPR036291">
    <property type="entry name" value="NAD(P)-bd_dom_sf"/>
</dbReference>
<dbReference type="SMART" id="SM00822">
    <property type="entry name" value="PKS_KR"/>
    <property type="match status" value="1"/>
</dbReference>
<feature type="active site" description="Proton acceptor; for dehydratase activity" evidence="5">
    <location>
        <position position="966"/>
    </location>
</feature>
<dbReference type="Gene3D" id="3.40.50.1820">
    <property type="entry name" value="alpha/beta hydrolase"/>
    <property type="match status" value="1"/>
</dbReference>
<dbReference type="SMART" id="SM00825">
    <property type="entry name" value="PKS_KS"/>
    <property type="match status" value="1"/>
</dbReference>
<feature type="domain" description="Carrier" evidence="6">
    <location>
        <begin position="2067"/>
        <end position="2145"/>
    </location>
</feature>
<dbReference type="InterPro" id="IPR001763">
    <property type="entry name" value="Rhodanese-like_dom"/>
</dbReference>
<dbReference type="Gene3D" id="3.40.50.720">
    <property type="entry name" value="NAD(P)-binding Rossmann-like Domain"/>
    <property type="match status" value="2"/>
</dbReference>
<dbReference type="InterPro" id="IPR014043">
    <property type="entry name" value="Acyl_transferase_dom"/>
</dbReference>
<dbReference type="InterPro" id="IPR016035">
    <property type="entry name" value="Acyl_Trfase/lysoPLipase"/>
</dbReference>
<dbReference type="SUPFAM" id="SSF52151">
    <property type="entry name" value="FabD/lysophospholipase-like"/>
    <property type="match status" value="1"/>
</dbReference>
<dbReference type="Pfam" id="PF02801">
    <property type="entry name" value="Ketoacyl-synt_C"/>
    <property type="match status" value="1"/>
</dbReference>
<dbReference type="Pfam" id="PF21089">
    <property type="entry name" value="PKS_DH_N"/>
    <property type="match status" value="1"/>
</dbReference>
<dbReference type="SUPFAM" id="SSF51735">
    <property type="entry name" value="NAD(P)-binding Rossmann-fold domains"/>
    <property type="match status" value="2"/>
</dbReference>
<dbReference type="SMART" id="SM00827">
    <property type="entry name" value="PKS_AT"/>
    <property type="match status" value="1"/>
</dbReference>
<dbReference type="Gene3D" id="3.10.129.110">
    <property type="entry name" value="Polyketide synthase dehydratase"/>
    <property type="match status" value="1"/>
</dbReference>
<feature type="region of interest" description="N-terminal hotdog fold" evidence="5">
    <location>
        <begin position="927"/>
        <end position="1061"/>
    </location>
</feature>
<dbReference type="InterPro" id="IPR014031">
    <property type="entry name" value="Ketoacyl_synth_C"/>
</dbReference>
<dbReference type="Gene3D" id="1.10.1200.10">
    <property type="entry name" value="ACP-like"/>
    <property type="match status" value="1"/>
</dbReference>
<dbReference type="SUPFAM" id="SSF53474">
    <property type="entry name" value="alpha/beta-Hydrolases"/>
    <property type="match status" value="1"/>
</dbReference>
<keyword evidence="11" id="KW-1185">Reference proteome</keyword>
<dbReference type="InterPro" id="IPR032821">
    <property type="entry name" value="PKS_assoc"/>
</dbReference>
<dbReference type="Pfam" id="PF16197">
    <property type="entry name" value="KAsynt_C_assoc"/>
    <property type="match status" value="1"/>
</dbReference>
<keyword evidence="4" id="KW-0808">Transferase</keyword>
<dbReference type="InterPro" id="IPR020806">
    <property type="entry name" value="PKS_PP-bd"/>
</dbReference>
<evidence type="ECO:0000256" key="4">
    <source>
        <dbReference type="ARBA" id="ARBA00022679"/>
    </source>
</evidence>
<feature type="domain" description="Rhodanese" evidence="7">
    <location>
        <begin position="1270"/>
        <end position="1307"/>
    </location>
</feature>
<dbReference type="InterPro" id="IPR016036">
    <property type="entry name" value="Malonyl_transacylase_ACP-bd"/>
</dbReference>
<keyword evidence="2" id="KW-0596">Phosphopantetheine</keyword>
<dbReference type="PROSITE" id="PS52019">
    <property type="entry name" value="PKS_MFAS_DH"/>
    <property type="match status" value="1"/>
</dbReference>
<accession>A0AAD9P1H4</accession>
<dbReference type="InterPro" id="IPR049551">
    <property type="entry name" value="PKS_DH_C"/>
</dbReference>
<dbReference type="Gene3D" id="3.40.366.10">
    <property type="entry name" value="Malonyl-Coenzyme A Acyl Carrier Protein, domain 2"/>
    <property type="match status" value="1"/>
</dbReference>
<dbReference type="InterPro" id="IPR049900">
    <property type="entry name" value="PKS_mFAS_DH"/>
</dbReference>
<gene>
    <name evidence="10" type="ORF">NP493_200g03017</name>
</gene>
<dbReference type="SMART" id="SM00823">
    <property type="entry name" value="PKS_PP"/>
    <property type="match status" value="1"/>
</dbReference>
<proteinExistence type="predicted"/>
<dbReference type="SUPFAM" id="SSF55048">
    <property type="entry name" value="Probable ACP-binding domain of malonyl-CoA ACP transacylase"/>
    <property type="match status" value="1"/>
</dbReference>